<dbReference type="InterPro" id="IPR006843">
    <property type="entry name" value="PAP/fibrillin_dom"/>
</dbReference>
<dbReference type="PANTHER" id="PTHR31906">
    <property type="entry name" value="PLASTID-LIPID-ASSOCIATED PROTEIN 4, CHLOROPLASTIC-RELATED"/>
    <property type="match status" value="1"/>
</dbReference>
<dbReference type="AlphaFoldDB" id="A0A7S4LHB8"/>
<organism evidence="5">
    <name type="scientific">Eutreptiella gymnastica</name>
    <dbReference type="NCBI Taxonomy" id="73025"/>
    <lineage>
        <taxon>Eukaryota</taxon>
        <taxon>Discoba</taxon>
        <taxon>Euglenozoa</taxon>
        <taxon>Euglenida</taxon>
        <taxon>Spirocuta</taxon>
        <taxon>Euglenophyceae</taxon>
        <taxon>Eutreptiales</taxon>
        <taxon>Eutreptiaceae</taxon>
        <taxon>Eutreptiella</taxon>
    </lineage>
</organism>
<evidence type="ECO:0000256" key="2">
    <source>
        <dbReference type="ARBA" id="ARBA00022640"/>
    </source>
</evidence>
<evidence type="ECO:0000259" key="4">
    <source>
        <dbReference type="Pfam" id="PF04755"/>
    </source>
</evidence>
<protein>
    <recommendedName>
        <fullName evidence="4">Plastid lipid-associated protein/fibrillin conserved domain-containing protein</fullName>
    </recommendedName>
</protein>
<dbReference type="Pfam" id="PF04755">
    <property type="entry name" value="PAP_fibrillin"/>
    <property type="match status" value="1"/>
</dbReference>
<accession>A0A7S4LHB8</accession>
<proteinExistence type="predicted"/>
<gene>
    <name evidence="5" type="ORF">EGYM00163_LOCUS40847</name>
</gene>
<sequence length="397" mass="42878">MAPDNVPLVASETSAGRRWMLFVGAFATACLLLWGSTALSQEASRPYVQRLIHVQRPLMHQSSPQLRPFVRPPAMKWQHGTTNPTPAKAASGVATPSAVITAMPLGLPPSDSARSTPTGPRNSVFWKTTAVMSVACGVFLLAPVAWLWSSLVRGTIPMSRAVALDGRHTRWSAAAMAGAPDETDVQQNEAELVALLGRYDGNDRATEAKILQLVGSLCAAPSSDAPVSDPRINGCWRLRFTSKSKFDISNPLGSRVDGTKPGLEGLFGSSAATEASSSPIQRAVTSSSYKQDSGVRIYQNIELESPDPRVDQLVFIGDSSEPFLRLSASAAKALPKRLDFTFDLAYFNVFGVRVPYPVPFRLLGKEAMGWLDTDYLSDNVRITQGNKGTTFVLIREV</sequence>
<reference evidence="5" key="1">
    <citation type="submission" date="2021-01" db="EMBL/GenBank/DDBJ databases">
        <authorList>
            <person name="Corre E."/>
            <person name="Pelletier E."/>
            <person name="Niang G."/>
            <person name="Scheremetjew M."/>
            <person name="Finn R."/>
            <person name="Kale V."/>
            <person name="Holt S."/>
            <person name="Cochrane G."/>
            <person name="Meng A."/>
            <person name="Brown T."/>
            <person name="Cohen L."/>
        </authorList>
    </citation>
    <scope>NUCLEOTIDE SEQUENCE</scope>
    <source>
        <strain evidence="5">CCMP1594</strain>
    </source>
</reference>
<keyword evidence="3" id="KW-1133">Transmembrane helix</keyword>
<keyword evidence="3" id="KW-0812">Transmembrane</keyword>
<evidence type="ECO:0000313" key="5">
    <source>
        <dbReference type="EMBL" id="CAE0829569.1"/>
    </source>
</evidence>
<name>A0A7S4LHB8_9EUGL</name>
<keyword evidence="2" id="KW-0934">Plastid</keyword>
<feature type="transmembrane region" description="Helical" evidence="3">
    <location>
        <begin position="20"/>
        <end position="40"/>
    </location>
</feature>
<evidence type="ECO:0000256" key="3">
    <source>
        <dbReference type="SAM" id="Phobius"/>
    </source>
</evidence>
<dbReference type="EMBL" id="HBJA01118667">
    <property type="protein sequence ID" value="CAE0829569.1"/>
    <property type="molecule type" value="Transcribed_RNA"/>
</dbReference>
<evidence type="ECO:0000256" key="1">
    <source>
        <dbReference type="ARBA" id="ARBA00004474"/>
    </source>
</evidence>
<comment type="subcellular location">
    <subcellularLocation>
        <location evidence="1">Plastid</location>
    </subcellularLocation>
</comment>
<feature type="domain" description="Plastid lipid-associated protein/fibrillin conserved" evidence="4">
    <location>
        <begin position="296"/>
        <end position="393"/>
    </location>
</feature>
<dbReference type="GO" id="GO:0009536">
    <property type="term" value="C:plastid"/>
    <property type="evidence" value="ECO:0007669"/>
    <property type="project" value="UniProtKB-SubCell"/>
</dbReference>
<keyword evidence="3" id="KW-0472">Membrane</keyword>
<dbReference type="InterPro" id="IPR039633">
    <property type="entry name" value="PAP"/>
</dbReference>
<feature type="transmembrane region" description="Helical" evidence="3">
    <location>
        <begin position="124"/>
        <end position="148"/>
    </location>
</feature>